<dbReference type="PANTHER" id="PTHR28052:SF1">
    <property type="entry name" value="UPF0545 PROTEIN C22ORF39"/>
    <property type="match status" value="1"/>
</dbReference>
<evidence type="ECO:0000313" key="1">
    <source>
        <dbReference type="EMBL" id="KAF7315585.1"/>
    </source>
</evidence>
<name>A0A8H6TDQ4_9AGAR</name>
<dbReference type="Proteomes" id="UP000636479">
    <property type="component" value="Unassembled WGS sequence"/>
</dbReference>
<dbReference type="OrthoDB" id="2017405at2759"/>
<dbReference type="AlphaFoldDB" id="A0A8H6TDQ4"/>
<dbReference type="RefSeq" id="XP_037225608.1">
    <property type="nucleotide sequence ID" value="XM_037357698.1"/>
</dbReference>
<protein>
    <submittedName>
        <fullName evidence="1">Uncharacterized protein</fullName>
    </submittedName>
</protein>
<proteinExistence type="predicted"/>
<evidence type="ECO:0000313" key="2">
    <source>
        <dbReference type="Proteomes" id="UP000636479"/>
    </source>
</evidence>
<dbReference type="Pfam" id="PF11326">
    <property type="entry name" value="PANTS-like"/>
    <property type="match status" value="1"/>
</dbReference>
<dbReference type="GeneID" id="59340214"/>
<reference evidence="1" key="1">
    <citation type="submission" date="2020-05" db="EMBL/GenBank/DDBJ databases">
        <title>Mycena genomes resolve the evolution of fungal bioluminescence.</title>
        <authorList>
            <person name="Tsai I.J."/>
        </authorList>
    </citation>
    <scope>NUCLEOTIDE SEQUENCE</scope>
    <source>
        <strain evidence="1">171206Taipei</strain>
    </source>
</reference>
<accession>A0A8H6TDQ4</accession>
<dbReference type="EMBL" id="JACAZF010000001">
    <property type="protein sequence ID" value="KAF7315585.1"/>
    <property type="molecule type" value="Genomic_DNA"/>
</dbReference>
<gene>
    <name evidence="1" type="ORF">MIND_00073900</name>
</gene>
<keyword evidence="2" id="KW-1185">Reference proteome</keyword>
<dbReference type="PANTHER" id="PTHR28052">
    <property type="entry name" value="UPF0545 PROTEIN C22ORF39"/>
    <property type="match status" value="1"/>
</dbReference>
<organism evidence="1 2">
    <name type="scientific">Mycena indigotica</name>
    <dbReference type="NCBI Taxonomy" id="2126181"/>
    <lineage>
        <taxon>Eukaryota</taxon>
        <taxon>Fungi</taxon>
        <taxon>Dikarya</taxon>
        <taxon>Basidiomycota</taxon>
        <taxon>Agaricomycotina</taxon>
        <taxon>Agaricomycetes</taxon>
        <taxon>Agaricomycetidae</taxon>
        <taxon>Agaricales</taxon>
        <taxon>Marasmiineae</taxon>
        <taxon>Mycenaceae</taxon>
        <taxon>Mycena</taxon>
    </lineage>
</organism>
<comment type="caution">
    <text evidence="1">The sequence shown here is derived from an EMBL/GenBank/DDBJ whole genome shotgun (WGS) entry which is preliminary data.</text>
</comment>
<dbReference type="InterPro" id="IPR021475">
    <property type="entry name" value="Pants/Emi1-like"/>
</dbReference>
<sequence>MNSDQTSSNDGQVDFKTAVRQEEWYLKRLYPTPADIPSCTNHLDTYFACNTMRNLVKSMYRYGTLREDCSEKWAEYKFCLSLKWMGMDERRDAWIRRKAIWWAKRRVGKSSEDVWQVRECVLFHFTFPHSPLSFFLPFSEPLPSFPKPVDPLQYLRDRPLEWMSCRED</sequence>